<evidence type="ECO:0000313" key="3">
    <source>
        <dbReference type="Proteomes" id="UP001057474"/>
    </source>
</evidence>
<feature type="transmembrane region" description="Helical" evidence="1">
    <location>
        <begin position="216"/>
        <end position="238"/>
    </location>
</feature>
<sequence>MLYNAPEPSKLPSSHEHNPLFNFTAAPGWMDSFLGRYALPSQAGDFSALFINEASQFDDDVLRHEHHTIVTFDEAQLDTLEIRHRAQQELEPQHQTFIINFNCNFKVYEQSLIEMQDNARDLQTNVIGFNYRNVGRSQGQLQFMCHLIIDGIAQVQRLLDQGVSPENITLNGLSIGGGIATCVAWYFHQQGQKVNLFNDRSFASSLKLVLSHVESIPILGGVLGFLCALIIFNSAWYVSISELFQDIPEEFRDYMLVRTSRATRTAETLDDLAIPHESSLHLGLREERRQIKGDIDSQLRQWEDEELIDANTLNKLKKTKHEAKEKARNRKMEASVVNIGDDYAHTLPKKYLFNRCGVSADTFFKNFVQRSYEEHGIKPSACMKV</sequence>
<dbReference type="EMBL" id="CP071527">
    <property type="protein sequence ID" value="USQ13611.1"/>
    <property type="molecule type" value="Genomic_DNA"/>
</dbReference>
<dbReference type="Proteomes" id="UP001057474">
    <property type="component" value="Chromosome"/>
</dbReference>
<evidence type="ECO:0008006" key="4">
    <source>
        <dbReference type="Google" id="ProtNLM"/>
    </source>
</evidence>
<evidence type="ECO:0000313" key="2">
    <source>
        <dbReference type="EMBL" id="USQ13611.1"/>
    </source>
</evidence>
<dbReference type="SUPFAM" id="SSF53474">
    <property type="entry name" value="alpha/beta-Hydrolases"/>
    <property type="match status" value="1"/>
</dbReference>
<dbReference type="RefSeq" id="WP_252579912.1">
    <property type="nucleotide sequence ID" value="NZ_CP071527.1"/>
</dbReference>
<keyword evidence="1" id="KW-0812">Transmembrane</keyword>
<proteinExistence type="predicted"/>
<protein>
    <recommendedName>
        <fullName evidence="4">Substrate of the Dot/Icm system</fullName>
    </recommendedName>
</protein>
<keyword evidence="3" id="KW-1185">Reference proteome</keyword>
<dbReference type="Gene3D" id="3.40.50.1820">
    <property type="entry name" value="alpha/beta hydrolase"/>
    <property type="match status" value="1"/>
</dbReference>
<keyword evidence="1" id="KW-1133">Transmembrane helix</keyword>
<reference evidence="2" key="1">
    <citation type="submission" date="2021-03" db="EMBL/GenBank/DDBJ databases">
        <title>Legionella lytica PCM 2298.</title>
        <authorList>
            <person name="Koper P."/>
        </authorList>
    </citation>
    <scope>NUCLEOTIDE SEQUENCE</scope>
    <source>
        <strain evidence="2">PCM 2298</strain>
    </source>
</reference>
<keyword evidence="1" id="KW-0472">Membrane</keyword>
<name>A0ABY4Y840_9GAMM</name>
<gene>
    <name evidence="2" type="ORF">J2N86_13145</name>
</gene>
<dbReference type="InterPro" id="IPR029058">
    <property type="entry name" value="AB_hydrolase_fold"/>
</dbReference>
<organism evidence="2 3">
    <name type="scientific">Legionella lytica</name>
    <dbReference type="NCBI Taxonomy" id="96232"/>
    <lineage>
        <taxon>Bacteria</taxon>
        <taxon>Pseudomonadati</taxon>
        <taxon>Pseudomonadota</taxon>
        <taxon>Gammaproteobacteria</taxon>
        <taxon>Legionellales</taxon>
        <taxon>Legionellaceae</taxon>
        <taxon>Legionella</taxon>
    </lineage>
</organism>
<evidence type="ECO:0000256" key="1">
    <source>
        <dbReference type="SAM" id="Phobius"/>
    </source>
</evidence>
<accession>A0ABY4Y840</accession>